<proteinExistence type="predicted"/>
<dbReference type="InterPro" id="IPR011009">
    <property type="entry name" value="Kinase-like_dom_sf"/>
</dbReference>
<evidence type="ECO:0000313" key="1">
    <source>
        <dbReference type="EMBL" id="KAL0959512.1"/>
    </source>
</evidence>
<gene>
    <name evidence="1" type="ORF">HGRIS_011222</name>
</gene>
<accession>A0ABR3JVE7</accession>
<dbReference type="EMBL" id="JASNQZ010000002">
    <property type="protein sequence ID" value="KAL0959512.1"/>
    <property type="molecule type" value="Genomic_DNA"/>
</dbReference>
<name>A0ABR3JVE7_9AGAR</name>
<organism evidence="1 2">
    <name type="scientific">Hohenbuehelia grisea</name>
    <dbReference type="NCBI Taxonomy" id="104357"/>
    <lineage>
        <taxon>Eukaryota</taxon>
        <taxon>Fungi</taxon>
        <taxon>Dikarya</taxon>
        <taxon>Basidiomycota</taxon>
        <taxon>Agaricomycotina</taxon>
        <taxon>Agaricomycetes</taxon>
        <taxon>Agaricomycetidae</taxon>
        <taxon>Agaricales</taxon>
        <taxon>Pleurotineae</taxon>
        <taxon>Pleurotaceae</taxon>
        <taxon>Hohenbuehelia</taxon>
    </lineage>
</organism>
<dbReference type="Proteomes" id="UP001556367">
    <property type="component" value="Unassembled WGS sequence"/>
</dbReference>
<comment type="caution">
    <text evidence="1">The sequence shown here is derived from an EMBL/GenBank/DDBJ whole genome shotgun (WGS) entry which is preliminary data.</text>
</comment>
<sequence>MLPACLRVKFPAAWTGWHIPELTLTAAVAADDDDSVTAPTATVSVDPECTSDYSSDSPVLRASLNGLNVVLKFALREDLVPSLVEEAMLYTGALQPLQGAAVPRCYGLYGGQGEVGQTIACLILENWGECLQQPFHTLPLSLRCGTSFLASWTLPDHACEVRLRVLDCLGAIHRRGLWHGDFAERNVLERDGDIRIIDFDDARAHACACSMNFRPGSAPPDPDAFGCRQLWEICKADMRLWNE</sequence>
<evidence type="ECO:0000313" key="2">
    <source>
        <dbReference type="Proteomes" id="UP001556367"/>
    </source>
</evidence>
<dbReference type="Gene3D" id="1.10.510.10">
    <property type="entry name" value="Transferase(Phosphotransferase) domain 1"/>
    <property type="match status" value="1"/>
</dbReference>
<dbReference type="SUPFAM" id="SSF56112">
    <property type="entry name" value="Protein kinase-like (PK-like)"/>
    <property type="match status" value="1"/>
</dbReference>
<reference evidence="2" key="1">
    <citation type="submission" date="2024-06" db="EMBL/GenBank/DDBJ databases">
        <title>Multi-omics analyses provide insights into the biosynthesis of the anticancer antibiotic pleurotin in Hohenbuehelia grisea.</title>
        <authorList>
            <person name="Weaver J.A."/>
            <person name="Alberti F."/>
        </authorList>
    </citation>
    <scope>NUCLEOTIDE SEQUENCE [LARGE SCALE GENOMIC DNA]</scope>
    <source>
        <strain evidence="2">T-177</strain>
    </source>
</reference>
<keyword evidence="2" id="KW-1185">Reference proteome</keyword>
<protein>
    <submittedName>
        <fullName evidence="1">Uncharacterized protein</fullName>
    </submittedName>
</protein>